<evidence type="ECO:0000259" key="1">
    <source>
        <dbReference type="PROSITE" id="PS50181"/>
    </source>
</evidence>
<dbReference type="InterPro" id="IPR001810">
    <property type="entry name" value="F-box_dom"/>
</dbReference>
<evidence type="ECO:0000313" key="3">
    <source>
        <dbReference type="Proteomes" id="UP001234989"/>
    </source>
</evidence>
<protein>
    <recommendedName>
        <fullName evidence="1">F-box domain-containing protein</fullName>
    </recommendedName>
</protein>
<dbReference type="Pfam" id="PF07734">
    <property type="entry name" value="FBA_1"/>
    <property type="match status" value="1"/>
</dbReference>
<dbReference type="InterPro" id="IPR050796">
    <property type="entry name" value="SCF_F-box_component"/>
</dbReference>
<dbReference type="EMBL" id="CP133623">
    <property type="protein sequence ID" value="WMV59166.1"/>
    <property type="molecule type" value="Genomic_DNA"/>
</dbReference>
<reference evidence="2" key="1">
    <citation type="submission" date="2023-08" db="EMBL/GenBank/DDBJ databases">
        <title>A de novo genome assembly of Solanum verrucosum Schlechtendal, a Mexican diploid species geographically isolated from the other diploid A-genome species in potato relatives.</title>
        <authorList>
            <person name="Hosaka K."/>
        </authorList>
    </citation>
    <scope>NUCLEOTIDE SEQUENCE</scope>
    <source>
        <tissue evidence="2">Young leaves</tissue>
    </source>
</reference>
<sequence length="398" mass="45372">MEFQASHRHQKRIKHVSAPFSASSIHDPTFTTVALPIELITEILLRLPVKPLLRFRSVSKSWLGLISSRKFVNSHLNISANNKAFHRLILGFDPPENNLKDCSLDSLLYDHVTRAIDLDYPPKKSYESIKVVGSINGVVCVAIEQKDLFLWNPSIRKLKKMPSSRTGSFYMYGFGYDELHDDYKVVDITLNVGDDNSCYNVGKIYSLNNNSWKHLDDLHIGMPFNNSGMLVNGKLHWAIANKFSGYYNDCVILVVDLADGRWEEMENPCYGEGNFDFTPYLGVLGNDLCMICHPLMIRVDVWVMKKYGVKESWTKMFNIKYVGYNLFGPHFCLSSEGEILFKIGSIFVIYNPNDDSMRFPKVSNCGHLVDAKLYIESLVWPFVAEHTRNATTPKATKS</sequence>
<proteinExistence type="predicted"/>
<accession>A0AAF0V9A2</accession>
<gene>
    <name evidence="2" type="ORF">MTR67_052551</name>
</gene>
<dbReference type="PANTHER" id="PTHR31672:SF13">
    <property type="entry name" value="F-BOX PROTEIN CPR30-LIKE"/>
    <property type="match status" value="1"/>
</dbReference>
<dbReference type="Pfam" id="PF00646">
    <property type="entry name" value="F-box"/>
    <property type="match status" value="1"/>
</dbReference>
<dbReference type="NCBIfam" id="TIGR01640">
    <property type="entry name" value="F_box_assoc_1"/>
    <property type="match status" value="1"/>
</dbReference>
<dbReference type="CDD" id="cd22157">
    <property type="entry name" value="F-box_AtFBW1-like"/>
    <property type="match status" value="1"/>
</dbReference>
<name>A0AAF0V9A2_SOLVR</name>
<dbReference type="AlphaFoldDB" id="A0AAF0V9A2"/>
<dbReference type="PANTHER" id="PTHR31672">
    <property type="entry name" value="BNACNNG10540D PROTEIN"/>
    <property type="match status" value="1"/>
</dbReference>
<feature type="domain" description="F-box" evidence="1">
    <location>
        <begin position="29"/>
        <end position="88"/>
    </location>
</feature>
<dbReference type="InterPro" id="IPR017451">
    <property type="entry name" value="F-box-assoc_interact_dom"/>
</dbReference>
<dbReference type="InterPro" id="IPR006527">
    <property type="entry name" value="F-box-assoc_dom_typ1"/>
</dbReference>
<dbReference type="Proteomes" id="UP001234989">
    <property type="component" value="Chromosome 12"/>
</dbReference>
<organism evidence="2 3">
    <name type="scientific">Solanum verrucosum</name>
    <dbReference type="NCBI Taxonomy" id="315347"/>
    <lineage>
        <taxon>Eukaryota</taxon>
        <taxon>Viridiplantae</taxon>
        <taxon>Streptophyta</taxon>
        <taxon>Embryophyta</taxon>
        <taxon>Tracheophyta</taxon>
        <taxon>Spermatophyta</taxon>
        <taxon>Magnoliopsida</taxon>
        <taxon>eudicotyledons</taxon>
        <taxon>Gunneridae</taxon>
        <taxon>Pentapetalae</taxon>
        <taxon>asterids</taxon>
        <taxon>lamiids</taxon>
        <taxon>Solanales</taxon>
        <taxon>Solanaceae</taxon>
        <taxon>Solanoideae</taxon>
        <taxon>Solaneae</taxon>
        <taxon>Solanum</taxon>
    </lineage>
</organism>
<dbReference type="SUPFAM" id="SSF81383">
    <property type="entry name" value="F-box domain"/>
    <property type="match status" value="1"/>
</dbReference>
<dbReference type="InterPro" id="IPR036047">
    <property type="entry name" value="F-box-like_dom_sf"/>
</dbReference>
<dbReference type="Gene3D" id="1.20.1280.50">
    <property type="match status" value="1"/>
</dbReference>
<dbReference type="PROSITE" id="PS50181">
    <property type="entry name" value="FBOX"/>
    <property type="match status" value="1"/>
</dbReference>
<dbReference type="SMART" id="SM00256">
    <property type="entry name" value="FBOX"/>
    <property type="match status" value="1"/>
</dbReference>
<keyword evidence="3" id="KW-1185">Reference proteome</keyword>
<evidence type="ECO:0000313" key="2">
    <source>
        <dbReference type="EMBL" id="WMV59166.1"/>
    </source>
</evidence>